<keyword evidence="8" id="KW-0496">Mitochondrion</keyword>
<dbReference type="GO" id="GO:0045259">
    <property type="term" value="C:proton-transporting ATP synthase complex"/>
    <property type="evidence" value="ECO:0007669"/>
    <property type="project" value="UniProtKB-KW"/>
</dbReference>
<keyword evidence="7" id="KW-0406">Ion transport</keyword>
<evidence type="ECO:0000256" key="5">
    <source>
        <dbReference type="ARBA" id="ARBA00022781"/>
    </source>
</evidence>
<evidence type="ECO:0000256" key="6">
    <source>
        <dbReference type="ARBA" id="ARBA00022792"/>
    </source>
</evidence>
<evidence type="ECO:0000256" key="7">
    <source>
        <dbReference type="ARBA" id="ARBA00023065"/>
    </source>
</evidence>
<proteinExistence type="inferred from homology"/>
<dbReference type="Proteomes" id="UP000694415">
    <property type="component" value="Unplaced"/>
</dbReference>
<keyword evidence="4" id="KW-0138">CF(0)</keyword>
<reference evidence="10" key="2">
    <citation type="submission" date="2025-09" db="UniProtKB">
        <authorList>
            <consortium name="Ensembl"/>
        </authorList>
    </citation>
    <scope>IDENTIFICATION</scope>
</reference>
<dbReference type="GO" id="GO:0015078">
    <property type="term" value="F:proton transmembrane transporter activity"/>
    <property type="evidence" value="ECO:0007669"/>
    <property type="project" value="InterPro"/>
</dbReference>
<reference evidence="10" key="1">
    <citation type="submission" date="2025-08" db="UniProtKB">
        <authorList>
            <consortium name="Ensembl"/>
        </authorList>
    </citation>
    <scope>IDENTIFICATION</scope>
</reference>
<evidence type="ECO:0000256" key="9">
    <source>
        <dbReference type="ARBA" id="ARBA00023136"/>
    </source>
</evidence>
<evidence type="ECO:0008006" key="12">
    <source>
        <dbReference type="Google" id="ProtNLM"/>
    </source>
</evidence>
<dbReference type="GeneTree" id="ENSGT00390000003582"/>
<sequence length="103" mass="11613">MAGRKLALKTIDWVSFVEITPPNQKAIGNALKSWNETFHPRLASLSEKPPVIDWAYYRANVAKPGLVDDFEKQAHGNISSILAKGRGIYHKARKLQTDLRLFP</sequence>
<evidence type="ECO:0000256" key="8">
    <source>
        <dbReference type="ARBA" id="ARBA00023128"/>
    </source>
</evidence>
<keyword evidence="6" id="KW-0999">Mitochondrion inner membrane</keyword>
<dbReference type="InterPro" id="IPR008689">
    <property type="entry name" value="ATP_synth_F0_dsu_mt"/>
</dbReference>
<dbReference type="InterPro" id="IPR036228">
    <property type="entry name" value="ATP_synth_F0_dsu_sf_mt"/>
</dbReference>
<protein>
    <recommendedName>
        <fullName evidence="12">ATP synthase subunit d, mitochondrial</fullName>
    </recommendedName>
</protein>
<dbReference type="Pfam" id="PF05873">
    <property type="entry name" value="Mt_ATP-synt_D"/>
    <property type="match status" value="1"/>
</dbReference>
<name>A0A8C6MVF6_MUSSI</name>
<dbReference type="GO" id="GO:0005743">
    <property type="term" value="C:mitochondrial inner membrane"/>
    <property type="evidence" value="ECO:0007669"/>
    <property type="project" value="UniProtKB-SubCell"/>
</dbReference>
<comment type="similarity">
    <text evidence="2">Belongs to the ATPase d subunit family.</text>
</comment>
<keyword evidence="3" id="KW-0813">Transport</keyword>
<dbReference type="GO" id="GO:0015986">
    <property type="term" value="P:proton motive force-driven ATP synthesis"/>
    <property type="evidence" value="ECO:0007669"/>
    <property type="project" value="InterPro"/>
</dbReference>
<dbReference type="Ensembl" id="ENSMSIT00000020220.1">
    <property type="protein sequence ID" value="ENSMSIP00000015923.1"/>
    <property type="gene ID" value="ENSMSIG00000013696.1"/>
</dbReference>
<organism evidence="10 11">
    <name type="scientific">Mus spicilegus</name>
    <name type="common">Mound-building mouse</name>
    <dbReference type="NCBI Taxonomy" id="10103"/>
    <lineage>
        <taxon>Eukaryota</taxon>
        <taxon>Metazoa</taxon>
        <taxon>Chordata</taxon>
        <taxon>Craniata</taxon>
        <taxon>Vertebrata</taxon>
        <taxon>Euteleostomi</taxon>
        <taxon>Mammalia</taxon>
        <taxon>Eutheria</taxon>
        <taxon>Euarchontoglires</taxon>
        <taxon>Glires</taxon>
        <taxon>Rodentia</taxon>
        <taxon>Myomorpha</taxon>
        <taxon>Muroidea</taxon>
        <taxon>Muridae</taxon>
        <taxon>Murinae</taxon>
        <taxon>Mus</taxon>
        <taxon>Mus</taxon>
    </lineage>
</organism>
<dbReference type="SUPFAM" id="SSF161065">
    <property type="entry name" value="ATP synthase D chain-like"/>
    <property type="match status" value="1"/>
</dbReference>
<keyword evidence="9" id="KW-0472">Membrane</keyword>
<evidence type="ECO:0000313" key="11">
    <source>
        <dbReference type="Proteomes" id="UP000694415"/>
    </source>
</evidence>
<keyword evidence="5" id="KW-0375">Hydrogen ion transport</keyword>
<dbReference type="Gene3D" id="6.10.280.70">
    <property type="match status" value="1"/>
</dbReference>
<evidence type="ECO:0000256" key="4">
    <source>
        <dbReference type="ARBA" id="ARBA00022547"/>
    </source>
</evidence>
<evidence type="ECO:0000256" key="2">
    <source>
        <dbReference type="ARBA" id="ARBA00006842"/>
    </source>
</evidence>
<evidence type="ECO:0000256" key="1">
    <source>
        <dbReference type="ARBA" id="ARBA00004273"/>
    </source>
</evidence>
<accession>A0A8C6MVF6</accession>
<dbReference type="AlphaFoldDB" id="A0A8C6MVF6"/>
<evidence type="ECO:0000313" key="10">
    <source>
        <dbReference type="Ensembl" id="ENSMSIP00000015923.1"/>
    </source>
</evidence>
<comment type="subcellular location">
    <subcellularLocation>
        <location evidence="1">Mitochondrion inner membrane</location>
    </subcellularLocation>
</comment>
<dbReference type="PANTHER" id="PTHR12700">
    <property type="entry name" value="ATP SYNTHASE SUBUNIT D, MITOCHONDRIAL"/>
    <property type="match status" value="1"/>
</dbReference>
<evidence type="ECO:0000256" key="3">
    <source>
        <dbReference type="ARBA" id="ARBA00022448"/>
    </source>
</evidence>
<keyword evidence="11" id="KW-1185">Reference proteome</keyword>